<keyword evidence="3" id="KW-1185">Reference proteome</keyword>
<gene>
    <name evidence="2" type="ORF">I6G34_04720</name>
</gene>
<dbReference type="PANTHER" id="PTHR36966">
    <property type="entry name" value="REP-ASSOCIATED TYROSINE TRANSPOSASE"/>
    <property type="match status" value="1"/>
</dbReference>
<dbReference type="SMART" id="SM01321">
    <property type="entry name" value="Y1_Tnp"/>
    <property type="match status" value="1"/>
</dbReference>
<dbReference type="InterPro" id="IPR052715">
    <property type="entry name" value="RAYT_transposase"/>
</dbReference>
<dbReference type="EMBL" id="CP065720">
    <property type="protein sequence ID" value="QPT18667.1"/>
    <property type="molecule type" value="Genomic_DNA"/>
</dbReference>
<dbReference type="SUPFAM" id="SSF143422">
    <property type="entry name" value="Transposase IS200-like"/>
    <property type="match status" value="1"/>
</dbReference>
<dbReference type="NCBIfam" id="NF047646">
    <property type="entry name" value="REP_Tyr_transpos"/>
    <property type="match status" value="1"/>
</dbReference>
<feature type="domain" description="Transposase IS200-like" evidence="1">
    <location>
        <begin position="9"/>
        <end position="131"/>
    </location>
</feature>
<reference evidence="2 3" key="1">
    <citation type="submission" date="2020-12" db="EMBL/GenBank/DDBJ databases">
        <title>FDA dAtabase for Regulatory Grade micrObial Sequences (FDA-ARGOS): Supporting development and validation of Infectious Disease Dx tests.</title>
        <authorList>
            <person name="Sproer C."/>
            <person name="Gronow S."/>
            <person name="Severitt S."/>
            <person name="Schroder I."/>
            <person name="Tallon L."/>
            <person name="Sadzewicz L."/>
            <person name="Zhao X."/>
            <person name="Boylan J."/>
            <person name="Ott S."/>
            <person name="Bowen H."/>
            <person name="Vavikolanu K."/>
            <person name="Mehta A."/>
            <person name="Aluvathingal J."/>
            <person name="Nadendla S."/>
            <person name="Lowell S."/>
            <person name="Myers T."/>
            <person name="Yan Y."/>
            <person name="Sichtig H."/>
        </authorList>
    </citation>
    <scope>NUCLEOTIDE SEQUENCE [LARGE SCALE GENOMIC DNA]</scope>
    <source>
        <strain evidence="2 3">FDAARGOS_877</strain>
    </source>
</reference>
<dbReference type="InterPro" id="IPR002686">
    <property type="entry name" value="Transposase_17"/>
</dbReference>
<organism evidence="2 3">
    <name type="scientific">Stutzerimonas frequens</name>
    <dbReference type="NCBI Taxonomy" id="2968969"/>
    <lineage>
        <taxon>Bacteria</taxon>
        <taxon>Pseudomonadati</taxon>
        <taxon>Pseudomonadota</taxon>
        <taxon>Gammaproteobacteria</taxon>
        <taxon>Pseudomonadales</taxon>
        <taxon>Pseudomonadaceae</taxon>
        <taxon>Stutzerimonas</taxon>
    </lineage>
</organism>
<protein>
    <submittedName>
        <fullName evidence="2">Transposase</fullName>
    </submittedName>
</protein>
<dbReference type="Gene3D" id="3.30.70.1290">
    <property type="entry name" value="Transposase IS200-like"/>
    <property type="match status" value="1"/>
</dbReference>
<evidence type="ECO:0000313" key="2">
    <source>
        <dbReference type="EMBL" id="QPT18667.1"/>
    </source>
</evidence>
<evidence type="ECO:0000259" key="1">
    <source>
        <dbReference type="SMART" id="SM01321"/>
    </source>
</evidence>
<dbReference type="InterPro" id="IPR036515">
    <property type="entry name" value="Transposase_17_sf"/>
</dbReference>
<sequence>MPNYRRSTVAGGTWFFTVTLADRRSTLLVEQIDQLRAAYRAAQIRLPFHTTAICVLPDHLHAVWTLPHGDSDYALRWSLIKSQFSRRLPGGARCSSQLRKREKGIWQRRYWEHQIRDGTDLQRHVDYLHYNPVKHGWCARAADWPYSSFHRFVQQGLLPAHWGGDAVRLDLLAGERN</sequence>
<evidence type="ECO:0000313" key="3">
    <source>
        <dbReference type="Proteomes" id="UP000595058"/>
    </source>
</evidence>
<dbReference type="GeneID" id="75212588"/>
<dbReference type="PANTHER" id="PTHR36966:SF1">
    <property type="entry name" value="REP-ASSOCIATED TYROSINE TRANSPOSASE"/>
    <property type="match status" value="1"/>
</dbReference>
<dbReference type="RefSeq" id="WP_102839666.1">
    <property type="nucleotide sequence ID" value="NZ_CP065720.1"/>
</dbReference>
<dbReference type="Proteomes" id="UP000595058">
    <property type="component" value="Chromosome"/>
</dbReference>
<proteinExistence type="predicted"/>
<name>A0ABX6XX90_9GAMM</name>
<accession>A0ABX6XX90</accession>